<dbReference type="PATRIC" id="fig|1217656.3.peg.183"/>
<dbReference type="Proteomes" id="UP000013148">
    <property type="component" value="Unassembled WGS sequence"/>
</dbReference>
<accession>N8YCN7</accession>
<dbReference type="eggNOG" id="ENOG50345F8">
    <property type="taxonomic scope" value="Bacteria"/>
</dbReference>
<organism evidence="1 2">
    <name type="scientific">Acinetobacter guillouiae NIPH 991</name>
    <dbReference type="NCBI Taxonomy" id="1217656"/>
    <lineage>
        <taxon>Bacteria</taxon>
        <taxon>Pseudomonadati</taxon>
        <taxon>Pseudomonadota</taxon>
        <taxon>Gammaproteobacteria</taxon>
        <taxon>Moraxellales</taxon>
        <taxon>Moraxellaceae</taxon>
        <taxon>Acinetobacter</taxon>
    </lineage>
</organism>
<name>N8YCN7_ACIGI</name>
<dbReference type="HOGENOM" id="CLU_1033006_0_0_6"/>
<evidence type="ECO:0000313" key="1">
    <source>
        <dbReference type="EMBL" id="ENV19089.1"/>
    </source>
</evidence>
<dbReference type="EMBL" id="APPJ01000001">
    <property type="protein sequence ID" value="ENV19089.1"/>
    <property type="molecule type" value="Genomic_DNA"/>
</dbReference>
<gene>
    <name evidence="1" type="ORF">F964_00184</name>
</gene>
<sequence>MNEKKYITEINQPITEIEVNEYYLVIGTEANASYAYQNAKITFSSKSAKHQYLTGPNLDWGHAFFYVVENDDVFSFFSFGPSAGKKLGENKVIGNASTCQYPIGEVAQLYVLNISEDEAKKIKNEVSKMYEKSNNHFYNHETNEWEQKKSNDKKYRAITNETCAKEAYRILSDILDKKIPDAYGYVKMYGISKKAICPFAWNEHLFNSNLKHYSYPEYPNVGKAKELLAAFKSKINNEEEDLKYTYFLRTDSANNMNYGVMVPEFDDENTTDWFLSEGDEDPLKIYSYFNG</sequence>
<proteinExistence type="predicted"/>
<dbReference type="AlphaFoldDB" id="N8YCN7"/>
<evidence type="ECO:0000313" key="2">
    <source>
        <dbReference type="Proteomes" id="UP000013148"/>
    </source>
</evidence>
<keyword evidence="2" id="KW-1185">Reference proteome</keyword>
<reference evidence="1 2" key="1">
    <citation type="submission" date="2013-02" db="EMBL/GenBank/DDBJ databases">
        <title>The Genome Sequence of Acinetobacter guillouiae NIPH 991.</title>
        <authorList>
            <consortium name="The Broad Institute Genome Sequencing Platform"/>
            <consortium name="The Broad Institute Genome Sequencing Center for Infectious Disease"/>
            <person name="Cerqueira G."/>
            <person name="Feldgarden M."/>
            <person name="Courvalin P."/>
            <person name="Perichon B."/>
            <person name="Grillot-Courvalin C."/>
            <person name="Clermont D."/>
            <person name="Rocha E."/>
            <person name="Yoon E.-J."/>
            <person name="Nemec A."/>
            <person name="Walker B."/>
            <person name="Young S.K."/>
            <person name="Zeng Q."/>
            <person name="Gargeya S."/>
            <person name="Fitzgerald M."/>
            <person name="Haas B."/>
            <person name="Abouelleil A."/>
            <person name="Alvarado L."/>
            <person name="Arachchi H.M."/>
            <person name="Berlin A.M."/>
            <person name="Chapman S.B."/>
            <person name="Dewar J."/>
            <person name="Goldberg J."/>
            <person name="Griggs A."/>
            <person name="Gujja S."/>
            <person name="Hansen M."/>
            <person name="Howarth C."/>
            <person name="Imamovic A."/>
            <person name="Larimer J."/>
            <person name="McCowan C."/>
            <person name="Murphy C."/>
            <person name="Neiman D."/>
            <person name="Pearson M."/>
            <person name="Priest M."/>
            <person name="Roberts A."/>
            <person name="Saif S."/>
            <person name="Shea T."/>
            <person name="Sisk P."/>
            <person name="Sykes S."/>
            <person name="Wortman J."/>
            <person name="Nusbaum C."/>
            <person name="Birren B."/>
        </authorList>
    </citation>
    <scope>NUCLEOTIDE SEQUENCE [LARGE SCALE GENOMIC DNA]</scope>
    <source>
        <strain evidence="1 2">NIPH 991</strain>
    </source>
</reference>
<comment type="caution">
    <text evidence="1">The sequence shown here is derived from an EMBL/GenBank/DDBJ whole genome shotgun (WGS) entry which is preliminary data.</text>
</comment>
<dbReference type="RefSeq" id="WP_004816773.1">
    <property type="nucleotide sequence ID" value="NZ_KB849454.1"/>
</dbReference>
<protein>
    <submittedName>
        <fullName evidence="1">Uncharacterized protein</fullName>
    </submittedName>
</protein>